<evidence type="ECO:0000313" key="1">
    <source>
        <dbReference type="EMBL" id="GIY83479.1"/>
    </source>
</evidence>
<gene>
    <name evidence="1" type="ORF">CDAR_221391</name>
</gene>
<reference evidence="1 2" key="1">
    <citation type="submission" date="2021-06" db="EMBL/GenBank/DDBJ databases">
        <title>Caerostris darwini draft genome.</title>
        <authorList>
            <person name="Kono N."/>
            <person name="Arakawa K."/>
        </authorList>
    </citation>
    <scope>NUCLEOTIDE SEQUENCE [LARGE SCALE GENOMIC DNA]</scope>
</reference>
<protein>
    <submittedName>
        <fullName evidence="1">Uncharacterized protein</fullName>
    </submittedName>
</protein>
<dbReference type="EMBL" id="BPLQ01014830">
    <property type="protein sequence ID" value="GIY83479.1"/>
    <property type="molecule type" value="Genomic_DNA"/>
</dbReference>
<dbReference type="Proteomes" id="UP001054837">
    <property type="component" value="Unassembled WGS sequence"/>
</dbReference>
<dbReference type="AlphaFoldDB" id="A0AAV4WP11"/>
<organism evidence="1 2">
    <name type="scientific">Caerostris darwini</name>
    <dbReference type="NCBI Taxonomy" id="1538125"/>
    <lineage>
        <taxon>Eukaryota</taxon>
        <taxon>Metazoa</taxon>
        <taxon>Ecdysozoa</taxon>
        <taxon>Arthropoda</taxon>
        <taxon>Chelicerata</taxon>
        <taxon>Arachnida</taxon>
        <taxon>Araneae</taxon>
        <taxon>Araneomorphae</taxon>
        <taxon>Entelegynae</taxon>
        <taxon>Araneoidea</taxon>
        <taxon>Araneidae</taxon>
        <taxon>Caerostris</taxon>
    </lineage>
</organism>
<comment type="caution">
    <text evidence="1">The sequence shown here is derived from an EMBL/GenBank/DDBJ whole genome shotgun (WGS) entry which is preliminary data.</text>
</comment>
<keyword evidence="2" id="KW-1185">Reference proteome</keyword>
<evidence type="ECO:0000313" key="2">
    <source>
        <dbReference type="Proteomes" id="UP001054837"/>
    </source>
</evidence>
<accession>A0AAV4WP11</accession>
<name>A0AAV4WP11_9ARAC</name>
<proteinExistence type="predicted"/>
<sequence>MKYSFRLPLKSYRMNEDRTNEEKKIQGHFRRAGFGINVDLKVTRVATNHALNIASACPVFHPEINVRTFSIKYFLVDKSVLERVLGLFWEVTKCSIFSRWP</sequence>